<sequence>MSDDSVTSGKDYLSATEAMQLLEIRQQTLYAYVSRGWVRSVTQPGRKSHLYLREDIEKMRARSQARSGHGVVAASAMNWGEPIIPTSITEITPEGPRYRGRLAVQLARSRTSYETVAELLWTGVWHEDAIRWPARNTRPIIRQIRNTIVAPQTNDQLLETFALFALQLGMPYGSVAERVRSGRTLEAAREMIRALTGCFGYISKSRRFYTMASGQPIVDGLIKALALPETEENREALEAMLILFADHELSPGAFAARVAASGGASLNNCIASAICVSSGVQIGRLYDRVEEFISNASSKAILLRRAQQLQERGSAVPGFVHPLYPHGDPRGRYLIELVKQRKDQSKRLEALYGFIEDAESKLGIFPRHELAVMTLAIAVGLPEHCAGALFSLARTAGYVAHVQEQRLSGLLLRPRAKFVGQSGIVA</sequence>
<dbReference type="PANTHER" id="PTHR11739:SF4">
    <property type="entry name" value="CITRATE SYNTHASE, PEROXISOMAL"/>
    <property type="match status" value="1"/>
</dbReference>
<protein>
    <recommendedName>
        <fullName evidence="3">citrate synthase (unknown stereospecificity)</fullName>
        <ecNumber evidence="3">2.3.3.16</ecNumber>
    </recommendedName>
</protein>
<name>A0ABU6JK20_9BURK</name>
<comment type="caution">
    <text evidence="5">The sequence shown here is derived from an EMBL/GenBank/DDBJ whole genome shotgun (WGS) entry which is preliminary data.</text>
</comment>
<evidence type="ECO:0000256" key="2">
    <source>
        <dbReference type="ARBA" id="ARBA00010566"/>
    </source>
</evidence>
<accession>A0ABU6JK20</accession>
<keyword evidence="6" id="KW-1185">Reference proteome</keyword>
<proteinExistence type="inferred from homology"/>
<dbReference type="Gene3D" id="1.10.580.10">
    <property type="entry name" value="Citrate Synthase, domain 1"/>
    <property type="match status" value="1"/>
</dbReference>
<organism evidence="5 6">
    <name type="scientific">Noviherbaspirillum album</name>
    <dbReference type="NCBI Taxonomy" id="3080276"/>
    <lineage>
        <taxon>Bacteria</taxon>
        <taxon>Pseudomonadati</taxon>
        <taxon>Pseudomonadota</taxon>
        <taxon>Betaproteobacteria</taxon>
        <taxon>Burkholderiales</taxon>
        <taxon>Oxalobacteraceae</taxon>
        <taxon>Noviherbaspirillum</taxon>
    </lineage>
</organism>
<comment type="similarity">
    <text evidence="2">Belongs to the citrate synthase family.</text>
</comment>
<dbReference type="PRINTS" id="PR00143">
    <property type="entry name" value="CITRTSNTHASE"/>
</dbReference>
<keyword evidence="4" id="KW-0808">Transferase</keyword>
<dbReference type="EMBL" id="JAWIIV010000088">
    <property type="protein sequence ID" value="MEC4723846.1"/>
    <property type="molecule type" value="Genomic_DNA"/>
</dbReference>
<dbReference type="Proteomes" id="UP001352263">
    <property type="component" value="Unassembled WGS sequence"/>
</dbReference>
<dbReference type="SUPFAM" id="SSF48256">
    <property type="entry name" value="Citrate synthase"/>
    <property type="match status" value="1"/>
</dbReference>
<evidence type="ECO:0000313" key="6">
    <source>
        <dbReference type="Proteomes" id="UP001352263"/>
    </source>
</evidence>
<reference evidence="5 6" key="1">
    <citation type="submission" date="2023-10" db="EMBL/GenBank/DDBJ databases">
        <title>Noviherbaspirillum sp. CPCC 100848 genome assembly.</title>
        <authorList>
            <person name="Li X.Y."/>
            <person name="Fang X.M."/>
        </authorList>
    </citation>
    <scope>NUCLEOTIDE SEQUENCE [LARGE SCALE GENOMIC DNA]</scope>
    <source>
        <strain evidence="5 6">CPCC 100848</strain>
    </source>
</reference>
<dbReference type="RefSeq" id="WP_326510448.1">
    <property type="nucleotide sequence ID" value="NZ_JAWIIV010000088.1"/>
</dbReference>
<dbReference type="Pfam" id="PF00285">
    <property type="entry name" value="Citrate_synt"/>
    <property type="match status" value="1"/>
</dbReference>
<dbReference type="Gene3D" id="1.10.230.10">
    <property type="entry name" value="Cytochrome P450-Terp, domain 2"/>
    <property type="match status" value="1"/>
</dbReference>
<dbReference type="InterPro" id="IPR016142">
    <property type="entry name" value="Citrate_synth-like_lrg_a-sub"/>
</dbReference>
<dbReference type="PANTHER" id="PTHR11739">
    <property type="entry name" value="CITRATE SYNTHASE"/>
    <property type="match status" value="1"/>
</dbReference>
<comment type="pathway">
    <text evidence="1">Carbohydrate metabolism; tricarboxylic acid cycle; isocitrate from oxaloacetate: step 1/2.</text>
</comment>
<dbReference type="InterPro" id="IPR036969">
    <property type="entry name" value="Citrate_synthase_sf"/>
</dbReference>
<gene>
    <name evidence="5" type="ORF">RY831_32585</name>
</gene>
<evidence type="ECO:0000256" key="1">
    <source>
        <dbReference type="ARBA" id="ARBA00004751"/>
    </source>
</evidence>
<evidence type="ECO:0000313" key="5">
    <source>
        <dbReference type="EMBL" id="MEC4723846.1"/>
    </source>
</evidence>
<evidence type="ECO:0000256" key="3">
    <source>
        <dbReference type="ARBA" id="ARBA00012972"/>
    </source>
</evidence>
<dbReference type="EC" id="2.3.3.16" evidence="3"/>
<dbReference type="InterPro" id="IPR016143">
    <property type="entry name" value="Citrate_synth-like_sm_a-sub"/>
</dbReference>
<dbReference type="InterPro" id="IPR002020">
    <property type="entry name" value="Citrate_synthase"/>
</dbReference>
<evidence type="ECO:0000256" key="4">
    <source>
        <dbReference type="ARBA" id="ARBA00022679"/>
    </source>
</evidence>